<evidence type="ECO:0000259" key="8">
    <source>
        <dbReference type="PROSITE" id="PS50110"/>
    </source>
</evidence>
<evidence type="ECO:0000313" key="10">
    <source>
        <dbReference type="Proteomes" id="UP000317550"/>
    </source>
</evidence>
<dbReference type="FunFam" id="3.40.50.2300:FF:000018">
    <property type="entry name" value="DNA-binding transcriptional regulator NtrC"/>
    <property type="match status" value="1"/>
</dbReference>
<accession>A0A516SKT4</accession>
<dbReference type="PROSITE" id="PS50043">
    <property type="entry name" value="HTH_LUXR_2"/>
    <property type="match status" value="1"/>
</dbReference>
<dbReference type="Gene3D" id="1.10.10.10">
    <property type="entry name" value="Winged helix-like DNA-binding domain superfamily/Winged helix DNA-binding domain"/>
    <property type="match status" value="1"/>
</dbReference>
<sequence length="199" mass="21546">MTPLPIYLVDDDAAVRDALGLLLLSHGYTVRAFESGEAFLAALNGDGVVILDVRMPGLSGLDVFDRLRAIDSELIVLFLSGHGDIPMAVQAVKQGAFDFLEKPCSERQLLDKIDDALAVADARRRSRGGQQQADKRLATLSPREREVMQLVLAGKLNKQIGDELNIAVRTVEVHRASVFAKMGVRSALDLAQLLAGRSA</sequence>
<dbReference type="GO" id="GO:0003677">
    <property type="term" value="F:DNA binding"/>
    <property type="evidence" value="ECO:0007669"/>
    <property type="project" value="UniProtKB-KW"/>
</dbReference>
<feature type="modified residue" description="4-aspartylphosphate" evidence="6">
    <location>
        <position position="52"/>
    </location>
</feature>
<keyword evidence="2" id="KW-0902">Two-component regulatory system</keyword>
<dbReference type="PROSITE" id="PS50110">
    <property type="entry name" value="RESPONSE_REGULATORY"/>
    <property type="match status" value="1"/>
</dbReference>
<reference evidence="10" key="1">
    <citation type="submission" date="2019-07" db="EMBL/GenBank/DDBJ databases">
        <title>Chitinimonas sp. nov., isolated from Ny-Alesund, arctica soil.</title>
        <authorList>
            <person name="Xu Q."/>
            <person name="Peng F."/>
        </authorList>
    </citation>
    <scope>NUCLEOTIDE SEQUENCE [LARGE SCALE GENOMIC DNA]</scope>
    <source>
        <strain evidence="10">R3-44</strain>
    </source>
</reference>
<keyword evidence="1 6" id="KW-0597">Phosphoprotein</keyword>
<protein>
    <submittedName>
        <fullName evidence="9">Response regulator transcription factor</fullName>
    </submittedName>
</protein>
<dbReference type="PANTHER" id="PTHR44688">
    <property type="entry name" value="DNA-BINDING TRANSCRIPTIONAL ACTIVATOR DEVR_DOSR"/>
    <property type="match status" value="1"/>
</dbReference>
<dbReference type="Pfam" id="PF00196">
    <property type="entry name" value="GerE"/>
    <property type="match status" value="1"/>
</dbReference>
<evidence type="ECO:0000256" key="1">
    <source>
        <dbReference type="ARBA" id="ARBA00022553"/>
    </source>
</evidence>
<evidence type="ECO:0000313" key="9">
    <source>
        <dbReference type="EMBL" id="QDQ28772.1"/>
    </source>
</evidence>
<evidence type="ECO:0000256" key="3">
    <source>
        <dbReference type="ARBA" id="ARBA00023015"/>
    </source>
</evidence>
<dbReference type="SUPFAM" id="SSF46894">
    <property type="entry name" value="C-terminal effector domain of the bipartite response regulators"/>
    <property type="match status" value="1"/>
</dbReference>
<dbReference type="CDD" id="cd06170">
    <property type="entry name" value="LuxR_C_like"/>
    <property type="match status" value="1"/>
</dbReference>
<dbReference type="InterPro" id="IPR036388">
    <property type="entry name" value="WH-like_DNA-bd_sf"/>
</dbReference>
<evidence type="ECO:0000256" key="4">
    <source>
        <dbReference type="ARBA" id="ARBA00023125"/>
    </source>
</evidence>
<feature type="domain" description="Response regulatory" evidence="8">
    <location>
        <begin position="5"/>
        <end position="117"/>
    </location>
</feature>
<proteinExistence type="predicted"/>
<gene>
    <name evidence="9" type="ORF">FNU76_21805</name>
</gene>
<dbReference type="InterPro" id="IPR001789">
    <property type="entry name" value="Sig_transdc_resp-reg_receiver"/>
</dbReference>
<dbReference type="InterPro" id="IPR000792">
    <property type="entry name" value="Tscrpt_reg_LuxR_C"/>
</dbReference>
<dbReference type="SMART" id="SM00448">
    <property type="entry name" value="REC"/>
    <property type="match status" value="1"/>
</dbReference>
<evidence type="ECO:0000256" key="2">
    <source>
        <dbReference type="ARBA" id="ARBA00023012"/>
    </source>
</evidence>
<evidence type="ECO:0000256" key="6">
    <source>
        <dbReference type="PROSITE-ProRule" id="PRU00169"/>
    </source>
</evidence>
<dbReference type="InterPro" id="IPR016032">
    <property type="entry name" value="Sig_transdc_resp-reg_C-effctor"/>
</dbReference>
<dbReference type="PANTHER" id="PTHR44688:SF16">
    <property type="entry name" value="DNA-BINDING TRANSCRIPTIONAL ACTIVATOR DEVR_DOSR"/>
    <property type="match status" value="1"/>
</dbReference>
<dbReference type="AlphaFoldDB" id="A0A516SKT4"/>
<evidence type="ECO:0000256" key="5">
    <source>
        <dbReference type="ARBA" id="ARBA00023163"/>
    </source>
</evidence>
<dbReference type="Gene3D" id="3.40.50.2300">
    <property type="match status" value="1"/>
</dbReference>
<feature type="domain" description="HTH luxR-type" evidence="7">
    <location>
        <begin position="133"/>
        <end position="198"/>
    </location>
</feature>
<dbReference type="Proteomes" id="UP000317550">
    <property type="component" value="Chromosome"/>
</dbReference>
<dbReference type="GO" id="GO:0000160">
    <property type="term" value="P:phosphorelay signal transduction system"/>
    <property type="evidence" value="ECO:0007669"/>
    <property type="project" value="UniProtKB-KW"/>
</dbReference>
<evidence type="ECO:0000259" key="7">
    <source>
        <dbReference type="PROSITE" id="PS50043"/>
    </source>
</evidence>
<keyword evidence="10" id="KW-1185">Reference proteome</keyword>
<dbReference type="GO" id="GO:0006355">
    <property type="term" value="P:regulation of DNA-templated transcription"/>
    <property type="evidence" value="ECO:0007669"/>
    <property type="project" value="InterPro"/>
</dbReference>
<dbReference type="OrthoDB" id="9808843at2"/>
<dbReference type="RefSeq" id="WP_144280155.1">
    <property type="nucleotide sequence ID" value="NZ_CP041730.1"/>
</dbReference>
<dbReference type="PRINTS" id="PR00038">
    <property type="entry name" value="HTHLUXR"/>
</dbReference>
<keyword evidence="3" id="KW-0805">Transcription regulation</keyword>
<dbReference type="Pfam" id="PF00072">
    <property type="entry name" value="Response_reg"/>
    <property type="match status" value="1"/>
</dbReference>
<dbReference type="PROSITE" id="PS00622">
    <property type="entry name" value="HTH_LUXR_1"/>
    <property type="match status" value="1"/>
</dbReference>
<name>A0A516SKT4_9NEIS</name>
<organism evidence="9 10">
    <name type="scientific">Chitinimonas arctica</name>
    <dbReference type="NCBI Taxonomy" id="2594795"/>
    <lineage>
        <taxon>Bacteria</taxon>
        <taxon>Pseudomonadati</taxon>
        <taxon>Pseudomonadota</taxon>
        <taxon>Betaproteobacteria</taxon>
        <taxon>Neisseriales</taxon>
        <taxon>Chitinibacteraceae</taxon>
        <taxon>Chitinimonas</taxon>
    </lineage>
</organism>
<dbReference type="SMART" id="SM00421">
    <property type="entry name" value="HTH_LUXR"/>
    <property type="match status" value="1"/>
</dbReference>
<dbReference type="CDD" id="cd17537">
    <property type="entry name" value="REC_FixJ"/>
    <property type="match status" value="1"/>
</dbReference>
<dbReference type="KEGG" id="cari:FNU76_21805"/>
<dbReference type="EMBL" id="CP041730">
    <property type="protein sequence ID" value="QDQ28772.1"/>
    <property type="molecule type" value="Genomic_DNA"/>
</dbReference>
<keyword evidence="5" id="KW-0804">Transcription</keyword>
<keyword evidence="4" id="KW-0238">DNA-binding</keyword>
<dbReference type="SUPFAM" id="SSF52172">
    <property type="entry name" value="CheY-like"/>
    <property type="match status" value="1"/>
</dbReference>
<dbReference type="InterPro" id="IPR011006">
    <property type="entry name" value="CheY-like_superfamily"/>
</dbReference>